<dbReference type="Proteomes" id="UP000284706">
    <property type="component" value="Unassembled WGS sequence"/>
</dbReference>
<dbReference type="InterPro" id="IPR004911">
    <property type="entry name" value="Interferon-induced_GILT"/>
</dbReference>
<organism evidence="7 8">
    <name type="scientific">Gymnopilus dilepis</name>
    <dbReference type="NCBI Taxonomy" id="231916"/>
    <lineage>
        <taxon>Eukaryota</taxon>
        <taxon>Fungi</taxon>
        <taxon>Dikarya</taxon>
        <taxon>Basidiomycota</taxon>
        <taxon>Agaricomycotina</taxon>
        <taxon>Agaricomycetes</taxon>
        <taxon>Agaricomycetidae</taxon>
        <taxon>Agaricales</taxon>
        <taxon>Agaricineae</taxon>
        <taxon>Hymenogastraceae</taxon>
        <taxon>Gymnopilus</taxon>
    </lineage>
</organism>
<comment type="subcellular location">
    <subcellularLocation>
        <location evidence="1">Secreted</location>
    </subcellularLocation>
</comment>
<comment type="similarity">
    <text evidence="2">Belongs to the GILT family.</text>
</comment>
<feature type="signal peptide" evidence="6">
    <location>
        <begin position="1"/>
        <end position="18"/>
    </location>
</feature>
<sequence length="260" mass="28946">MLSLILSLTAFYFSVVAAVHLPSFDYSGQNQVKLTPDKKVLVQLGVMSRCPDALLCESVFNEVLDRVPDKVNLSLVYVATDRITGPTYKINSIDETEPDFGVWCMHGRQECAGNVQQLCVNKYAPASNWWEFVKCQNYQGRENVGLPEVVFKCAKTADVDLLAGGAGRCIGLDGSGTAAEGVALLRESARFGHQLGISCVFLYYSMRLWNSNRYHRKSCTVLISGRKVCVHDGNWKDCEGGHSVNDFVRQIEEEYERLNG</sequence>
<feature type="chain" id="PRO_5019512964" description="Gamma interferon inducible lysosomal thiol reductase GILT" evidence="6">
    <location>
        <begin position="19"/>
        <end position="260"/>
    </location>
</feature>
<dbReference type="Pfam" id="PF03227">
    <property type="entry name" value="GILT"/>
    <property type="match status" value="1"/>
</dbReference>
<dbReference type="STRING" id="231916.A0A409YVB8"/>
<evidence type="ECO:0000256" key="6">
    <source>
        <dbReference type="SAM" id="SignalP"/>
    </source>
</evidence>
<dbReference type="AlphaFoldDB" id="A0A409YVB8"/>
<protein>
    <recommendedName>
        <fullName evidence="9">Gamma interferon inducible lysosomal thiol reductase GILT</fullName>
    </recommendedName>
</protein>
<reference evidence="7 8" key="1">
    <citation type="journal article" date="2018" name="Evol. Lett.">
        <title>Horizontal gene cluster transfer increased hallucinogenic mushroom diversity.</title>
        <authorList>
            <person name="Reynolds H.T."/>
            <person name="Vijayakumar V."/>
            <person name="Gluck-Thaler E."/>
            <person name="Korotkin H.B."/>
            <person name="Matheny P.B."/>
            <person name="Slot J.C."/>
        </authorList>
    </citation>
    <scope>NUCLEOTIDE SEQUENCE [LARGE SCALE GENOMIC DNA]</scope>
    <source>
        <strain evidence="7 8">SRW20</strain>
    </source>
</reference>
<name>A0A409YVB8_9AGAR</name>
<dbReference type="PANTHER" id="PTHR13234:SF8">
    <property type="entry name" value="GAMMA-INTERFERON-INDUCIBLE LYSOSOMAL THIOL REDUCTASE"/>
    <property type="match status" value="1"/>
</dbReference>
<dbReference type="GO" id="GO:0016671">
    <property type="term" value="F:oxidoreductase activity, acting on a sulfur group of donors, disulfide as acceptor"/>
    <property type="evidence" value="ECO:0007669"/>
    <property type="project" value="InterPro"/>
</dbReference>
<evidence type="ECO:0000256" key="4">
    <source>
        <dbReference type="ARBA" id="ARBA00022729"/>
    </source>
</evidence>
<accession>A0A409YVB8</accession>
<evidence type="ECO:0008006" key="9">
    <source>
        <dbReference type="Google" id="ProtNLM"/>
    </source>
</evidence>
<evidence type="ECO:0000256" key="1">
    <source>
        <dbReference type="ARBA" id="ARBA00004613"/>
    </source>
</evidence>
<dbReference type="InParanoid" id="A0A409YVB8"/>
<dbReference type="GO" id="GO:0005576">
    <property type="term" value="C:extracellular region"/>
    <property type="evidence" value="ECO:0007669"/>
    <property type="project" value="UniProtKB-SubCell"/>
</dbReference>
<keyword evidence="4 6" id="KW-0732">Signal</keyword>
<evidence type="ECO:0000313" key="8">
    <source>
        <dbReference type="Proteomes" id="UP000284706"/>
    </source>
</evidence>
<dbReference type="PANTHER" id="PTHR13234">
    <property type="entry name" value="GAMMA-INTERFERON INDUCIBLE LYSOSOMAL THIOL REDUCTASE GILT"/>
    <property type="match status" value="1"/>
</dbReference>
<keyword evidence="8" id="KW-1185">Reference proteome</keyword>
<evidence type="ECO:0000256" key="3">
    <source>
        <dbReference type="ARBA" id="ARBA00022525"/>
    </source>
</evidence>
<keyword evidence="3" id="KW-0964">Secreted</keyword>
<evidence type="ECO:0000313" key="7">
    <source>
        <dbReference type="EMBL" id="PPR06977.1"/>
    </source>
</evidence>
<proteinExistence type="inferred from homology"/>
<dbReference type="EMBL" id="NHYE01000217">
    <property type="protein sequence ID" value="PPR06977.1"/>
    <property type="molecule type" value="Genomic_DNA"/>
</dbReference>
<evidence type="ECO:0000256" key="2">
    <source>
        <dbReference type="ARBA" id="ARBA00005679"/>
    </source>
</evidence>
<evidence type="ECO:0000256" key="5">
    <source>
        <dbReference type="ARBA" id="ARBA00023180"/>
    </source>
</evidence>
<keyword evidence="5" id="KW-0325">Glycoprotein</keyword>
<comment type="caution">
    <text evidence="7">The sequence shown here is derived from an EMBL/GenBank/DDBJ whole genome shotgun (WGS) entry which is preliminary data.</text>
</comment>
<gene>
    <name evidence="7" type="ORF">CVT26_004297</name>
</gene>
<dbReference type="OrthoDB" id="958254at2759"/>